<dbReference type="SUPFAM" id="SSF47413">
    <property type="entry name" value="lambda repressor-like DNA-binding domains"/>
    <property type="match status" value="1"/>
</dbReference>
<evidence type="ECO:0000313" key="3">
    <source>
        <dbReference type="Proteomes" id="UP000765003"/>
    </source>
</evidence>
<dbReference type="Proteomes" id="UP000765003">
    <property type="component" value="Unassembled WGS sequence"/>
</dbReference>
<comment type="caution">
    <text evidence="2">The sequence shown here is derived from an EMBL/GenBank/DDBJ whole genome shotgun (WGS) entry which is preliminary data.</text>
</comment>
<keyword evidence="3" id="KW-1185">Reference proteome</keyword>
<dbReference type="Pfam" id="PF01381">
    <property type="entry name" value="HTH_3"/>
    <property type="match status" value="1"/>
</dbReference>
<dbReference type="CDD" id="cd00093">
    <property type="entry name" value="HTH_XRE"/>
    <property type="match status" value="1"/>
</dbReference>
<gene>
    <name evidence="2" type="ORF">JYT19_01115</name>
</gene>
<organism evidence="2 3">
    <name type="scientific">Sulfobacillus acidophilus</name>
    <dbReference type="NCBI Taxonomy" id="53633"/>
    <lineage>
        <taxon>Bacteria</taxon>
        <taxon>Bacillati</taxon>
        <taxon>Bacillota</taxon>
        <taxon>Clostridia</taxon>
        <taxon>Eubacteriales</taxon>
        <taxon>Clostridiales Family XVII. Incertae Sedis</taxon>
        <taxon>Sulfobacillus</taxon>
    </lineage>
</organism>
<accession>A0ABS3AVX3</accession>
<protein>
    <submittedName>
        <fullName evidence="2">Helix-turn-helix transcriptional regulator</fullName>
    </submittedName>
</protein>
<dbReference type="Gene3D" id="1.10.260.40">
    <property type="entry name" value="lambda repressor-like DNA-binding domains"/>
    <property type="match status" value="1"/>
</dbReference>
<evidence type="ECO:0000259" key="1">
    <source>
        <dbReference type="PROSITE" id="PS50943"/>
    </source>
</evidence>
<reference evidence="2" key="1">
    <citation type="submission" date="2021-02" db="EMBL/GenBank/DDBJ databases">
        <title>Activity-based single-cell genomes from oceanic crustal fluid captures similar information to metagenomic and metatranscriptomic surveys with orders of magnitude less sampling.</title>
        <authorList>
            <person name="D'Angelo T.S."/>
            <person name="Orcutt B.N."/>
        </authorList>
    </citation>
    <scope>NUCLEOTIDE SEQUENCE [LARGE SCALE GENOMIC DNA]</scope>
    <source>
        <strain evidence="2">AH-315-E05</strain>
    </source>
</reference>
<feature type="domain" description="HTH cro/C1-type" evidence="1">
    <location>
        <begin position="43"/>
        <end position="85"/>
    </location>
</feature>
<dbReference type="InterPro" id="IPR010982">
    <property type="entry name" value="Lambda_DNA-bd_dom_sf"/>
</dbReference>
<name>A0ABS3AVX3_9FIRM</name>
<dbReference type="EMBL" id="JAFITA010000021">
    <property type="protein sequence ID" value="MBN4077490.1"/>
    <property type="molecule type" value="Genomic_DNA"/>
</dbReference>
<dbReference type="PROSITE" id="PS50943">
    <property type="entry name" value="HTH_CROC1"/>
    <property type="match status" value="1"/>
</dbReference>
<evidence type="ECO:0000313" key="2">
    <source>
        <dbReference type="EMBL" id="MBN4077490.1"/>
    </source>
</evidence>
<sequence length="116" mass="12918">MDKKKQKALKKAGWKIGTTQDFLDLSKEEMQYIDLRLSLAQALVSKRKALHLSQKSFAQKVHSSQSRVAKMEAGDASVSLDLLIRSLFTVGTTKKQLASFIAGPQKKTLRARPFGI</sequence>
<dbReference type="InterPro" id="IPR001387">
    <property type="entry name" value="Cro/C1-type_HTH"/>
</dbReference>
<proteinExistence type="predicted"/>